<feature type="compositionally biased region" description="Acidic residues" evidence="1">
    <location>
        <begin position="81"/>
        <end position="94"/>
    </location>
</feature>
<dbReference type="Proteomes" id="UP000273278">
    <property type="component" value="Chromosome"/>
</dbReference>
<evidence type="ECO:0000259" key="2">
    <source>
        <dbReference type="PROSITE" id="PS50234"/>
    </source>
</evidence>
<dbReference type="AlphaFoldDB" id="A0A3G3II64"/>
<dbReference type="PROSITE" id="PS50234">
    <property type="entry name" value="VWFA"/>
    <property type="match status" value="1"/>
</dbReference>
<accession>A0A3G3II64</accession>
<dbReference type="InterPro" id="IPR036465">
    <property type="entry name" value="vWFA_dom_sf"/>
</dbReference>
<feature type="region of interest" description="Disordered" evidence="1">
    <location>
        <begin position="66"/>
        <end position="95"/>
    </location>
</feature>
<name>A0A3G3II64_9ARCH</name>
<dbReference type="Gene3D" id="3.40.50.410">
    <property type="entry name" value="von Willebrand factor, type A domain"/>
    <property type="match status" value="1"/>
</dbReference>
<dbReference type="InterPro" id="IPR052989">
    <property type="entry name" value="Mg-chelatase_DI-like"/>
</dbReference>
<dbReference type="PANTHER" id="PTHR35023">
    <property type="entry name" value="CHELATASE-RELATED"/>
    <property type="match status" value="1"/>
</dbReference>
<evidence type="ECO:0000313" key="4">
    <source>
        <dbReference type="Proteomes" id="UP000273278"/>
    </source>
</evidence>
<dbReference type="SUPFAM" id="SSF53300">
    <property type="entry name" value="vWA-like"/>
    <property type="match status" value="1"/>
</dbReference>
<dbReference type="SMART" id="SM00327">
    <property type="entry name" value="VWA"/>
    <property type="match status" value="1"/>
</dbReference>
<reference evidence="3 4" key="1">
    <citation type="submission" date="2016-10" db="EMBL/GenBank/DDBJ databases">
        <title>Complete genome of the TMA-utilizing, human hosted archaeon Methanomethylophilus alvus Gen. nov, sp. nov., strain Mx-05, derived from a pure culture.</title>
        <authorList>
            <person name="Brugere J.-F."/>
            <person name="Ben Hania W."/>
            <person name="Chaudhary P.P."/>
            <person name="Gaci N."/>
            <person name="Borrel G."/>
            <person name="Cao Van Tuat L."/>
            <person name="Fardeau M.-L."/>
            <person name="Harris H.M.B."/>
            <person name="O'Toole P.W."/>
            <person name="Ollivier B."/>
        </authorList>
    </citation>
    <scope>NUCLEOTIDE SEQUENCE [LARGE SCALE GENOMIC DNA]</scope>
    <source>
        <strain evidence="3 4">Mx-05</strain>
    </source>
</reference>
<organism evidence="3 4">
    <name type="scientific">Methanomethylophilus alvi</name>
    <dbReference type="NCBI Taxonomy" id="1291540"/>
    <lineage>
        <taxon>Archaea</taxon>
        <taxon>Methanobacteriati</taxon>
        <taxon>Thermoplasmatota</taxon>
        <taxon>Thermoplasmata</taxon>
        <taxon>Methanomassiliicoccales</taxon>
        <taxon>Methanomethylophilaceae</taxon>
        <taxon>Methanomethylophilus</taxon>
    </lineage>
</organism>
<feature type="compositionally biased region" description="Basic residues" evidence="1">
    <location>
        <begin position="1"/>
        <end position="14"/>
    </location>
</feature>
<sequence>MCLLHRRKPKLKSKTKGDASVTSDDVPDAEISDDDMDISNTEIAKLTKMSADEGLDVQKEIERVEAMQPETSADMTQTQQDDPDPDTSDTDDAAIPDVDVLTMVLDEVRNDLAEIDRIESIRLNSVVGHIPRGVNSSNRNGRASGFRIPEGRTSDPALGATIRAAAPYQKTRRSNGLSITIVPDDIRENIRTKQSSCSFLFAVDVSGSLVNTGALDEAIKGVRAMLEDGYVRRDRVALLTFGQNIINLAVPFTRNVENVFESLRRTVTGGSTPLGEALLTINKYMTNYVRKNPDEKCFIILITDAEADRPVVEGYEPWAELKRIAAIMKIPNTEWILIDNGKKYRRINYAKRLADILSARYLVLDDLTGRFDEKE</sequence>
<dbReference type="InterPro" id="IPR002035">
    <property type="entry name" value="VWF_A"/>
</dbReference>
<feature type="region of interest" description="Disordered" evidence="1">
    <location>
        <begin position="134"/>
        <end position="154"/>
    </location>
</feature>
<proteinExistence type="predicted"/>
<feature type="region of interest" description="Disordered" evidence="1">
    <location>
        <begin position="1"/>
        <end position="37"/>
    </location>
</feature>
<dbReference type="Pfam" id="PF13519">
    <property type="entry name" value="VWA_2"/>
    <property type="match status" value="1"/>
</dbReference>
<evidence type="ECO:0000256" key="1">
    <source>
        <dbReference type="SAM" id="MobiDB-lite"/>
    </source>
</evidence>
<dbReference type="PANTHER" id="PTHR35023:SF1">
    <property type="entry name" value="MG-PROTOPORPHYRIN IX CHELATASE"/>
    <property type="match status" value="1"/>
</dbReference>
<gene>
    <name evidence="3" type="ORF">BKD89_05490</name>
</gene>
<feature type="compositionally biased region" description="Acidic residues" evidence="1">
    <location>
        <begin position="25"/>
        <end position="37"/>
    </location>
</feature>
<dbReference type="EMBL" id="CP017686">
    <property type="protein sequence ID" value="AYQ55254.1"/>
    <property type="molecule type" value="Genomic_DNA"/>
</dbReference>
<evidence type="ECO:0000313" key="3">
    <source>
        <dbReference type="EMBL" id="AYQ55254.1"/>
    </source>
</evidence>
<protein>
    <recommendedName>
        <fullName evidence="2">VWFA domain-containing protein</fullName>
    </recommendedName>
</protein>
<feature type="domain" description="VWFA" evidence="2">
    <location>
        <begin position="198"/>
        <end position="375"/>
    </location>
</feature>